<dbReference type="InterPro" id="IPR037401">
    <property type="entry name" value="SnoaL-like"/>
</dbReference>
<dbReference type="CDD" id="cd00531">
    <property type="entry name" value="NTF2_like"/>
    <property type="match status" value="1"/>
</dbReference>
<evidence type="ECO:0000313" key="2">
    <source>
        <dbReference type="EMBL" id="MQY07647.1"/>
    </source>
</evidence>
<protein>
    <recommendedName>
        <fullName evidence="1">SnoaL-like domain-containing protein</fullName>
    </recommendedName>
</protein>
<dbReference type="AlphaFoldDB" id="A0A7K0C2E1"/>
<comment type="caution">
    <text evidence="2">The sequence shown here is derived from an EMBL/GenBank/DDBJ whole genome shotgun (WGS) entry which is preliminary data.</text>
</comment>
<proteinExistence type="predicted"/>
<gene>
    <name evidence="2" type="ORF">ACRB68_57490</name>
</gene>
<organism evidence="2 3">
    <name type="scientific">Actinomadura macrotermitis</name>
    <dbReference type="NCBI Taxonomy" id="2585200"/>
    <lineage>
        <taxon>Bacteria</taxon>
        <taxon>Bacillati</taxon>
        <taxon>Actinomycetota</taxon>
        <taxon>Actinomycetes</taxon>
        <taxon>Streptosporangiales</taxon>
        <taxon>Thermomonosporaceae</taxon>
        <taxon>Actinomadura</taxon>
    </lineage>
</organism>
<dbReference type="SUPFAM" id="SSF54427">
    <property type="entry name" value="NTF2-like"/>
    <property type="match status" value="1"/>
</dbReference>
<dbReference type="RefSeq" id="WP_153538040.1">
    <property type="nucleotide sequence ID" value="NZ_WEGH01000004.1"/>
</dbReference>
<reference evidence="2 3" key="1">
    <citation type="submission" date="2019-10" db="EMBL/GenBank/DDBJ databases">
        <title>Actinomadura rubteroloni sp. nov. and Actinomadura macrotermitis sp. nov., isolated from the gut of fungus growing-termite Macrotermes natalensis.</title>
        <authorList>
            <person name="Benndorf R."/>
            <person name="Martin K."/>
            <person name="Kuefner M."/>
            <person name="De Beer W."/>
            <person name="Kaster A.-K."/>
            <person name="Vollmers J."/>
            <person name="Poulsen M."/>
            <person name="Beemelmanns C."/>
        </authorList>
    </citation>
    <scope>NUCLEOTIDE SEQUENCE [LARGE SCALE GENOMIC DNA]</scope>
    <source>
        <strain evidence="2 3">RB68</strain>
    </source>
</reference>
<name>A0A7K0C2E1_9ACTN</name>
<keyword evidence="3" id="KW-1185">Reference proteome</keyword>
<sequence length="144" mass="16059">MLQELIDRTAIVDAAIAYATALDTRDWQALGGLFAEDACWEYSGSEDRIFGGEAIVARISTSLARFDATHHLNGNHVVTVHGDEAEHTCYYQAQHVRLGLPDGEKFLGGGRYDDRLRRTPDGWRFIHRRITSVWSEGNPAVVTS</sequence>
<dbReference type="Pfam" id="PF13577">
    <property type="entry name" value="SnoaL_4"/>
    <property type="match status" value="1"/>
</dbReference>
<accession>A0A7K0C2E1</accession>
<dbReference type="OrthoDB" id="7605094at2"/>
<evidence type="ECO:0000313" key="3">
    <source>
        <dbReference type="Proteomes" id="UP000487268"/>
    </source>
</evidence>
<dbReference type="Gene3D" id="3.10.450.50">
    <property type="match status" value="1"/>
</dbReference>
<dbReference type="Proteomes" id="UP000487268">
    <property type="component" value="Unassembled WGS sequence"/>
</dbReference>
<evidence type="ECO:0000259" key="1">
    <source>
        <dbReference type="Pfam" id="PF13577"/>
    </source>
</evidence>
<feature type="domain" description="SnoaL-like" evidence="1">
    <location>
        <begin position="3"/>
        <end position="129"/>
    </location>
</feature>
<dbReference type="InterPro" id="IPR032710">
    <property type="entry name" value="NTF2-like_dom_sf"/>
</dbReference>
<dbReference type="EMBL" id="WEGH01000004">
    <property type="protein sequence ID" value="MQY07647.1"/>
    <property type="molecule type" value="Genomic_DNA"/>
</dbReference>